<feature type="non-terminal residue" evidence="2">
    <location>
        <position position="166"/>
    </location>
</feature>
<feature type="compositionally biased region" description="Pro residues" evidence="1">
    <location>
        <begin position="22"/>
        <end position="43"/>
    </location>
</feature>
<gene>
    <name evidence="2" type="ORF">M9458_050104</name>
</gene>
<feature type="non-terminal residue" evidence="2">
    <location>
        <position position="1"/>
    </location>
</feature>
<dbReference type="EMBL" id="JAMKFB020000025">
    <property type="protein sequence ID" value="KAL0155841.1"/>
    <property type="molecule type" value="Genomic_DNA"/>
</dbReference>
<dbReference type="Proteomes" id="UP001529510">
    <property type="component" value="Unassembled WGS sequence"/>
</dbReference>
<reference evidence="2 3" key="1">
    <citation type="submission" date="2024-05" db="EMBL/GenBank/DDBJ databases">
        <title>Genome sequencing and assembly of Indian major carp, Cirrhinus mrigala (Hamilton, 1822).</title>
        <authorList>
            <person name="Mohindra V."/>
            <person name="Chowdhury L.M."/>
            <person name="Lal K."/>
            <person name="Jena J.K."/>
        </authorList>
    </citation>
    <scope>NUCLEOTIDE SEQUENCE [LARGE SCALE GENOMIC DNA]</scope>
    <source>
        <strain evidence="2">CM1030</strain>
        <tissue evidence="2">Blood</tissue>
    </source>
</reference>
<evidence type="ECO:0000256" key="1">
    <source>
        <dbReference type="SAM" id="MobiDB-lite"/>
    </source>
</evidence>
<dbReference type="AlphaFoldDB" id="A0ABD0N4R9"/>
<evidence type="ECO:0000313" key="2">
    <source>
        <dbReference type="EMBL" id="KAL0155841.1"/>
    </source>
</evidence>
<protein>
    <submittedName>
        <fullName evidence="2">Uncharacterized protein</fullName>
    </submittedName>
</protein>
<feature type="compositionally biased region" description="Low complexity" evidence="1">
    <location>
        <begin position="44"/>
        <end position="55"/>
    </location>
</feature>
<feature type="compositionally biased region" description="Low complexity" evidence="1">
    <location>
        <begin position="8"/>
        <end position="21"/>
    </location>
</feature>
<organism evidence="2 3">
    <name type="scientific">Cirrhinus mrigala</name>
    <name type="common">Mrigala</name>
    <dbReference type="NCBI Taxonomy" id="683832"/>
    <lineage>
        <taxon>Eukaryota</taxon>
        <taxon>Metazoa</taxon>
        <taxon>Chordata</taxon>
        <taxon>Craniata</taxon>
        <taxon>Vertebrata</taxon>
        <taxon>Euteleostomi</taxon>
        <taxon>Actinopterygii</taxon>
        <taxon>Neopterygii</taxon>
        <taxon>Teleostei</taxon>
        <taxon>Ostariophysi</taxon>
        <taxon>Cypriniformes</taxon>
        <taxon>Cyprinidae</taxon>
        <taxon>Labeoninae</taxon>
        <taxon>Labeonini</taxon>
        <taxon>Cirrhinus</taxon>
    </lineage>
</organism>
<feature type="region of interest" description="Disordered" evidence="1">
    <location>
        <begin position="1"/>
        <end position="99"/>
    </location>
</feature>
<evidence type="ECO:0000313" key="3">
    <source>
        <dbReference type="Proteomes" id="UP001529510"/>
    </source>
</evidence>
<accession>A0ABD0N4R9</accession>
<sequence>PPAPPWRGSCASGSASCSPWRAPAPPAPPWRAPAPPAPSPAPPWRGSGASCSAPPWRAPAPPAPPPAPPWRASSLPVLPQSPGPPTAPQDCSALGASGSRSLGGGYVTNLVGVPLSAHHQMSLSPRHYTQTVALHPGLLLPSPIAPIALPPVANQAHYKNPRLLPR</sequence>
<proteinExistence type="predicted"/>
<comment type="caution">
    <text evidence="2">The sequence shown here is derived from an EMBL/GenBank/DDBJ whole genome shotgun (WGS) entry which is preliminary data.</text>
</comment>
<name>A0ABD0N4R9_CIRMR</name>
<feature type="compositionally biased region" description="Pro residues" evidence="1">
    <location>
        <begin position="56"/>
        <end position="69"/>
    </location>
</feature>
<keyword evidence="3" id="KW-1185">Reference proteome</keyword>